<evidence type="ECO:0008006" key="4">
    <source>
        <dbReference type="Google" id="ProtNLM"/>
    </source>
</evidence>
<keyword evidence="1" id="KW-1133">Transmembrane helix</keyword>
<keyword evidence="3" id="KW-1185">Reference proteome</keyword>
<dbReference type="Proteomes" id="UP001177003">
    <property type="component" value="Chromosome 7"/>
</dbReference>
<protein>
    <recommendedName>
        <fullName evidence="4">GAG-pre-integrase domain-containing protein</fullName>
    </recommendedName>
</protein>
<evidence type="ECO:0000313" key="2">
    <source>
        <dbReference type="EMBL" id="CAI9293467.1"/>
    </source>
</evidence>
<reference evidence="2" key="1">
    <citation type="submission" date="2023-04" db="EMBL/GenBank/DDBJ databases">
        <authorList>
            <person name="Vijverberg K."/>
            <person name="Xiong W."/>
            <person name="Schranz E."/>
        </authorList>
    </citation>
    <scope>NUCLEOTIDE SEQUENCE</scope>
</reference>
<sequence>MAETKTDGPRIEMLKNLQVKIPIQVGNRILHTPLLVYWVLLMHHPLLIVFLDLLLLFFRRLFHLIMLFRLLCLSNILSCHRHLVQQLLCISSLPALVHHLYNTSASNTCSHQLVSTLSCTLKLLHSFDSRVTPNNNHPRLLLLGVTHKLHHHFTDLASVFQAMSVQQTPDNNFYMDSGASSICPCIPDFKTGASIQRCDSVGDLYPIVSSPPSATTYVAVSLPTWHRRLGHPGSSILNLGSIVDYLSHLLLLKLLVYLN</sequence>
<dbReference type="EMBL" id="OX465083">
    <property type="protein sequence ID" value="CAI9293467.1"/>
    <property type="molecule type" value="Genomic_DNA"/>
</dbReference>
<accession>A0AA35ZKS4</accession>
<name>A0AA35ZKS4_LACSI</name>
<feature type="transmembrane region" description="Helical" evidence="1">
    <location>
        <begin position="35"/>
        <end position="58"/>
    </location>
</feature>
<gene>
    <name evidence="2" type="ORF">LSALG_LOCUS32492</name>
</gene>
<dbReference type="AlphaFoldDB" id="A0AA35ZKS4"/>
<keyword evidence="1" id="KW-0472">Membrane</keyword>
<organism evidence="2 3">
    <name type="scientific">Lactuca saligna</name>
    <name type="common">Willowleaf lettuce</name>
    <dbReference type="NCBI Taxonomy" id="75948"/>
    <lineage>
        <taxon>Eukaryota</taxon>
        <taxon>Viridiplantae</taxon>
        <taxon>Streptophyta</taxon>
        <taxon>Embryophyta</taxon>
        <taxon>Tracheophyta</taxon>
        <taxon>Spermatophyta</taxon>
        <taxon>Magnoliopsida</taxon>
        <taxon>eudicotyledons</taxon>
        <taxon>Gunneridae</taxon>
        <taxon>Pentapetalae</taxon>
        <taxon>asterids</taxon>
        <taxon>campanulids</taxon>
        <taxon>Asterales</taxon>
        <taxon>Asteraceae</taxon>
        <taxon>Cichorioideae</taxon>
        <taxon>Cichorieae</taxon>
        <taxon>Lactucinae</taxon>
        <taxon>Lactuca</taxon>
    </lineage>
</organism>
<evidence type="ECO:0000313" key="3">
    <source>
        <dbReference type="Proteomes" id="UP001177003"/>
    </source>
</evidence>
<proteinExistence type="predicted"/>
<evidence type="ECO:0000256" key="1">
    <source>
        <dbReference type="SAM" id="Phobius"/>
    </source>
</evidence>
<keyword evidence="1" id="KW-0812">Transmembrane</keyword>